<evidence type="ECO:0000313" key="3">
    <source>
        <dbReference type="Proteomes" id="UP000027361"/>
    </source>
</evidence>
<feature type="region of interest" description="Disordered" evidence="1">
    <location>
        <begin position="163"/>
        <end position="214"/>
    </location>
</feature>
<feature type="region of interest" description="Disordered" evidence="1">
    <location>
        <begin position="62"/>
        <end position="96"/>
    </location>
</feature>
<dbReference type="EMBL" id="JMSN01000073">
    <property type="protein sequence ID" value="KDN42084.1"/>
    <property type="molecule type" value="Genomic_DNA"/>
</dbReference>
<feature type="region of interest" description="Disordered" evidence="1">
    <location>
        <begin position="231"/>
        <end position="252"/>
    </location>
</feature>
<feature type="compositionally biased region" description="Polar residues" evidence="1">
    <location>
        <begin position="163"/>
        <end position="175"/>
    </location>
</feature>
<evidence type="ECO:0000313" key="2">
    <source>
        <dbReference type="EMBL" id="KDN42084.1"/>
    </source>
</evidence>
<feature type="compositionally biased region" description="Polar residues" evidence="1">
    <location>
        <begin position="119"/>
        <end position="142"/>
    </location>
</feature>
<name>A0A066VTE8_TILAU</name>
<organism evidence="2 3">
    <name type="scientific">Tilletiaria anomala (strain ATCC 24038 / CBS 436.72 / UBC 951)</name>
    <dbReference type="NCBI Taxonomy" id="1037660"/>
    <lineage>
        <taxon>Eukaryota</taxon>
        <taxon>Fungi</taxon>
        <taxon>Dikarya</taxon>
        <taxon>Basidiomycota</taxon>
        <taxon>Ustilaginomycotina</taxon>
        <taxon>Exobasidiomycetes</taxon>
        <taxon>Georgefischeriales</taxon>
        <taxon>Tilletiariaceae</taxon>
        <taxon>Tilletiaria</taxon>
    </lineage>
</organism>
<feature type="compositionally biased region" description="Low complexity" evidence="1">
    <location>
        <begin position="62"/>
        <end position="84"/>
    </location>
</feature>
<dbReference type="GeneID" id="25261794"/>
<dbReference type="AlphaFoldDB" id="A0A066VTE8"/>
<protein>
    <submittedName>
        <fullName evidence="2">Uncharacterized protein</fullName>
    </submittedName>
</protein>
<feature type="compositionally biased region" description="Polar residues" evidence="1">
    <location>
        <begin position="10"/>
        <end position="27"/>
    </location>
</feature>
<proteinExistence type="predicted"/>
<comment type="caution">
    <text evidence="2">The sequence shown here is derived from an EMBL/GenBank/DDBJ whole genome shotgun (WGS) entry which is preliminary data.</text>
</comment>
<keyword evidence="3" id="KW-1185">Reference proteome</keyword>
<reference evidence="2 3" key="1">
    <citation type="submission" date="2014-05" db="EMBL/GenBank/DDBJ databases">
        <title>Draft genome sequence of a rare smut relative, Tilletiaria anomala UBC 951.</title>
        <authorList>
            <consortium name="DOE Joint Genome Institute"/>
            <person name="Toome M."/>
            <person name="Kuo A."/>
            <person name="Henrissat B."/>
            <person name="Lipzen A."/>
            <person name="Tritt A."/>
            <person name="Yoshinaga Y."/>
            <person name="Zane M."/>
            <person name="Barry K."/>
            <person name="Grigoriev I.V."/>
            <person name="Spatafora J.W."/>
            <person name="Aimea M.C."/>
        </authorList>
    </citation>
    <scope>NUCLEOTIDE SEQUENCE [LARGE SCALE GENOMIC DNA]</scope>
    <source>
        <strain evidence="2 3">UBC 951</strain>
    </source>
</reference>
<feature type="compositionally biased region" description="Low complexity" evidence="1">
    <location>
        <begin position="37"/>
        <end position="50"/>
    </location>
</feature>
<feature type="compositionally biased region" description="Basic and acidic residues" evidence="1">
    <location>
        <begin position="185"/>
        <end position="197"/>
    </location>
</feature>
<dbReference type="HOGENOM" id="CLU_906686_0_0_1"/>
<dbReference type="Proteomes" id="UP000027361">
    <property type="component" value="Unassembled WGS sequence"/>
</dbReference>
<sequence>MDGVDGNPTEVPQGTQPSVTPQPTPKQDANKGISRPASLRSARSVVGSSSCASALSRAAPSLISRLSAPATGRTTATATSTSPSFSDGFGQGPTSKESALCATLNTTGGNIASLDLANSGPSGQLQGNSRYDAESSSASPMSRVSFSEDTAVLGGSIAGTSGNWISGWSSSTQTVNEDDEEPDDGERGIEAGSHQEDGTDAGGRRQSIGLESGPGSALALLRDVSTRSSSRVTTFSSFPSSKANGKQREVEEEDIVTLGPRLRGKCRAHLLCLHHSRQAGLHQSPTYAAWRPSRWQRTTKKSQHFRA</sequence>
<dbReference type="InParanoid" id="A0A066VTE8"/>
<evidence type="ECO:0000256" key="1">
    <source>
        <dbReference type="SAM" id="MobiDB-lite"/>
    </source>
</evidence>
<gene>
    <name evidence="2" type="ORF">K437DRAFT_167578</name>
</gene>
<feature type="compositionally biased region" description="Low complexity" evidence="1">
    <location>
        <begin position="231"/>
        <end position="241"/>
    </location>
</feature>
<accession>A0A066VTE8</accession>
<feature type="region of interest" description="Disordered" evidence="1">
    <location>
        <begin position="115"/>
        <end position="142"/>
    </location>
</feature>
<feature type="region of interest" description="Disordered" evidence="1">
    <location>
        <begin position="1"/>
        <end position="50"/>
    </location>
</feature>
<dbReference type="RefSeq" id="XP_013241948.1">
    <property type="nucleotide sequence ID" value="XM_013386494.1"/>
</dbReference>